<proteinExistence type="predicted"/>
<dbReference type="SUPFAM" id="SSF55729">
    <property type="entry name" value="Acyl-CoA N-acyltransferases (Nat)"/>
    <property type="match status" value="1"/>
</dbReference>
<evidence type="ECO:0000313" key="2">
    <source>
        <dbReference type="EMBL" id="CCF99167.1"/>
    </source>
</evidence>
<feature type="domain" description="N-acetyltransferase" evidence="1">
    <location>
        <begin position="7"/>
        <end position="166"/>
    </location>
</feature>
<dbReference type="InterPro" id="IPR016181">
    <property type="entry name" value="Acyl_CoA_acyltransferase"/>
</dbReference>
<protein>
    <recommendedName>
        <fullName evidence="1">N-acetyltransferase domain-containing protein</fullName>
    </recommendedName>
</protein>
<dbReference type="EMBL" id="FO117572">
    <property type="protein sequence ID" value="CCF99167.1"/>
    <property type="molecule type" value="Genomic_DNA"/>
</dbReference>
<name>H6RDQ6_9BACT</name>
<organism evidence="2">
    <name type="scientific">uncultured Flavobacteriia bacterium</name>
    <dbReference type="NCBI Taxonomy" id="212695"/>
    <lineage>
        <taxon>Bacteria</taxon>
        <taxon>Pseudomonadati</taxon>
        <taxon>Bacteroidota</taxon>
        <taxon>Flavobacteriia</taxon>
        <taxon>environmental samples</taxon>
    </lineage>
</organism>
<sequence length="179" mass="20622">MITIELANTRLLSTDDLKRTHALLVHAYAITEKEMWGDNYSRLSLEEFKVLIAANEVYLARLEKEIVGSIHVSRLDDESFGFGLLSADFERKGLGIGRKLIEKVEKHAVSKNAKFMKIEILRPSNVDLPQKIQLDEWYRRQGYIFLNSMSFEERKPTKAEKALALIIPSQFDCYEKALT</sequence>
<reference evidence="2" key="2">
    <citation type="submission" date="2012-02" db="EMBL/GenBank/DDBJ databases">
        <authorList>
            <person name="Genoscope - CEA"/>
        </authorList>
    </citation>
    <scope>NUCLEOTIDE SEQUENCE</scope>
</reference>
<gene>
    <name evidence="2" type="ORF">VIS_S3ARA10033</name>
</gene>
<dbReference type="InterPro" id="IPR000182">
    <property type="entry name" value="GNAT_dom"/>
</dbReference>
<evidence type="ECO:0000259" key="1">
    <source>
        <dbReference type="PROSITE" id="PS51186"/>
    </source>
</evidence>
<dbReference type="PROSITE" id="PS51186">
    <property type="entry name" value="GNAT"/>
    <property type="match status" value="1"/>
</dbReference>
<dbReference type="Gene3D" id="3.40.630.30">
    <property type="match status" value="1"/>
</dbReference>
<dbReference type="Pfam" id="PF13508">
    <property type="entry name" value="Acetyltransf_7"/>
    <property type="match status" value="1"/>
</dbReference>
<reference evidence="2" key="1">
    <citation type="journal article" date="2012" name="Environ. Microbiol.">
        <title>Genomic content of uncultured Bacteroidetes from contrasting oceanic provinces in the North Atlantic Ocean.</title>
        <authorList>
            <person name="Gomez-Pereira P.R."/>
            <person name="Schuler M."/>
            <person name="Fuchs B.M."/>
            <person name="Bennke C."/>
            <person name="Teeling H."/>
            <person name="Waldmann J."/>
            <person name="Richter M."/>
            <person name="Barbe V."/>
            <person name="Bataille E."/>
            <person name="Glockner F.O."/>
            <person name="Amann R."/>
        </authorList>
    </citation>
    <scope>NUCLEOTIDE SEQUENCE</scope>
</reference>
<dbReference type="CDD" id="cd04301">
    <property type="entry name" value="NAT_SF"/>
    <property type="match status" value="1"/>
</dbReference>
<accession>H6RDQ6</accession>
<dbReference type="AlphaFoldDB" id="H6RDQ6"/>
<dbReference type="GO" id="GO:0016747">
    <property type="term" value="F:acyltransferase activity, transferring groups other than amino-acyl groups"/>
    <property type="evidence" value="ECO:0007669"/>
    <property type="project" value="InterPro"/>
</dbReference>